<feature type="transmembrane region" description="Helical" evidence="6">
    <location>
        <begin position="333"/>
        <end position="351"/>
    </location>
</feature>
<evidence type="ECO:0000256" key="5">
    <source>
        <dbReference type="ARBA" id="ARBA00023136"/>
    </source>
</evidence>
<keyword evidence="2" id="KW-1003">Cell membrane</keyword>
<dbReference type="PANTHER" id="PTHR30250:SF11">
    <property type="entry name" value="O-ANTIGEN TRANSPORTER-RELATED"/>
    <property type="match status" value="1"/>
</dbReference>
<organism evidence="7 8">
    <name type="scientific">Pseudoalteromonas citrea</name>
    <dbReference type="NCBI Taxonomy" id="43655"/>
    <lineage>
        <taxon>Bacteria</taxon>
        <taxon>Pseudomonadati</taxon>
        <taxon>Pseudomonadota</taxon>
        <taxon>Gammaproteobacteria</taxon>
        <taxon>Alteromonadales</taxon>
        <taxon>Pseudoalteromonadaceae</taxon>
        <taxon>Pseudoalteromonas</taxon>
    </lineage>
</organism>
<evidence type="ECO:0000256" key="1">
    <source>
        <dbReference type="ARBA" id="ARBA00004651"/>
    </source>
</evidence>
<dbReference type="AlphaFoldDB" id="A0AAD4AMH7"/>
<keyword evidence="3 6" id="KW-0812">Transmembrane</keyword>
<proteinExistence type="predicted"/>
<name>A0AAD4AMH7_9GAMM</name>
<keyword evidence="4 6" id="KW-1133">Transmembrane helix</keyword>
<evidence type="ECO:0008006" key="9">
    <source>
        <dbReference type="Google" id="ProtNLM"/>
    </source>
</evidence>
<comment type="caution">
    <text evidence="7">The sequence shown here is derived from an EMBL/GenBank/DDBJ whole genome shotgun (WGS) entry which is preliminary data.</text>
</comment>
<dbReference type="GO" id="GO:0005886">
    <property type="term" value="C:plasma membrane"/>
    <property type="evidence" value="ECO:0007669"/>
    <property type="project" value="UniProtKB-SubCell"/>
</dbReference>
<reference evidence="7" key="2">
    <citation type="submission" date="2015-03" db="EMBL/GenBank/DDBJ databases">
        <title>Genome sequence of Pseudoalteromonas citrea.</title>
        <authorList>
            <person name="Xie B.-B."/>
            <person name="Rong J.-C."/>
            <person name="Qin Q.-L."/>
            <person name="Zhang Y.-Z."/>
        </authorList>
    </citation>
    <scope>NUCLEOTIDE SEQUENCE</scope>
    <source>
        <strain evidence="7">DSM 8771</strain>
    </source>
</reference>
<dbReference type="Pfam" id="PF01943">
    <property type="entry name" value="Polysacc_synt"/>
    <property type="match status" value="1"/>
</dbReference>
<keyword evidence="5 6" id="KW-0472">Membrane</keyword>
<feature type="transmembrane region" description="Helical" evidence="6">
    <location>
        <begin position="121"/>
        <end position="142"/>
    </location>
</feature>
<dbReference type="Proteomes" id="UP000016487">
    <property type="component" value="Unassembled WGS sequence"/>
</dbReference>
<feature type="transmembrane region" description="Helical" evidence="6">
    <location>
        <begin position="390"/>
        <end position="412"/>
    </location>
</feature>
<evidence type="ECO:0000256" key="3">
    <source>
        <dbReference type="ARBA" id="ARBA00022692"/>
    </source>
</evidence>
<evidence type="ECO:0000313" key="7">
    <source>
        <dbReference type="EMBL" id="KAF7775447.1"/>
    </source>
</evidence>
<evidence type="ECO:0000313" key="8">
    <source>
        <dbReference type="Proteomes" id="UP000016487"/>
    </source>
</evidence>
<feature type="transmembrane region" description="Helical" evidence="6">
    <location>
        <begin position="12"/>
        <end position="31"/>
    </location>
</feature>
<evidence type="ECO:0000256" key="6">
    <source>
        <dbReference type="SAM" id="Phobius"/>
    </source>
</evidence>
<dbReference type="InterPro" id="IPR050833">
    <property type="entry name" value="Poly_Biosynth_Transport"/>
</dbReference>
<evidence type="ECO:0000256" key="4">
    <source>
        <dbReference type="ARBA" id="ARBA00022989"/>
    </source>
</evidence>
<feature type="transmembrane region" description="Helical" evidence="6">
    <location>
        <begin position="176"/>
        <end position="195"/>
    </location>
</feature>
<feature type="transmembrane region" description="Helical" evidence="6">
    <location>
        <begin position="300"/>
        <end position="321"/>
    </location>
</feature>
<feature type="transmembrane region" description="Helical" evidence="6">
    <location>
        <begin position="83"/>
        <end position="109"/>
    </location>
</feature>
<feature type="transmembrane region" description="Helical" evidence="6">
    <location>
        <begin position="363"/>
        <end position="384"/>
    </location>
</feature>
<protein>
    <recommendedName>
        <fullName evidence="9">Polysaccharide biosynthesis protein C-terminal domain-containing protein</fullName>
    </recommendedName>
</protein>
<evidence type="ECO:0000256" key="2">
    <source>
        <dbReference type="ARBA" id="ARBA00022475"/>
    </source>
</evidence>
<accession>A0AAD4AMH7</accession>
<dbReference type="InterPro" id="IPR002797">
    <property type="entry name" value="Polysacc_synth"/>
</dbReference>
<feature type="transmembrane region" description="Helical" evidence="6">
    <location>
        <begin position="250"/>
        <end position="269"/>
    </location>
</feature>
<gene>
    <name evidence="7" type="ORF">PCIT_a1641</name>
</gene>
<feature type="transmembrane region" description="Helical" evidence="6">
    <location>
        <begin position="43"/>
        <end position="62"/>
    </location>
</feature>
<reference evidence="7" key="1">
    <citation type="journal article" date="2012" name="J. Bacteriol.">
        <title>Genome sequences of type strains of seven species of the marine bacterium Pseudoalteromonas.</title>
        <authorList>
            <person name="Xie B.B."/>
            <person name="Shu Y.L."/>
            <person name="Qin Q.L."/>
            <person name="Rong J.C."/>
            <person name="Zhang X.Y."/>
            <person name="Chen X.L."/>
            <person name="Shi M."/>
            <person name="He H.L."/>
            <person name="Zhou B.C."/>
            <person name="Zhang Y.Z."/>
        </authorList>
    </citation>
    <scope>NUCLEOTIDE SEQUENCE</scope>
    <source>
        <strain evidence="7">DSM 8771</strain>
    </source>
</reference>
<feature type="transmembrane region" description="Helical" evidence="6">
    <location>
        <begin position="419"/>
        <end position="439"/>
    </location>
</feature>
<sequence length="444" mass="50796">MSMNIWETIKKHAFKYVVGSLVASITALLMTKYYTSVLSPSDFGILAMYLLMFKYITIFCSMDMQSGSTRLYFDYEGKEKYEYINTIAILITIISAIVFVFGISLQSYISPWIEVEGNASYILVIFSGIISVYVTFFTRILVNEQKSSLVMKSTLVQTFCNHSTSAYLMYIMQNGIFSRLLGQSIALVAGFFIVYKDLGKFKLTKFYFCFNKSMAKETVKLSFPTMLATLQTLVFSYLDRIFLKYFNGDYAVGVYSLGFILGQGISIIYESIAQSILPRVYSGLNENYEKSRSELETFSFYYYIALLFITIFTTYLSPFIIKFFSNDNYIDSSLVLPFIVVGFMIAGFYKIPALMLSFHKLVWFYPILAFASFGVNAVLNWLLIPSFGVVGAAFSSFVGLYLYSISLQLLAFKYFSVKYRFFVSLIYCAVLLFVVIGFFEVKVR</sequence>
<dbReference type="EMBL" id="AHBZ03000012">
    <property type="protein sequence ID" value="KAF7775447.1"/>
    <property type="molecule type" value="Genomic_DNA"/>
</dbReference>
<feature type="transmembrane region" description="Helical" evidence="6">
    <location>
        <begin position="221"/>
        <end position="238"/>
    </location>
</feature>
<comment type="subcellular location">
    <subcellularLocation>
        <location evidence="1">Cell membrane</location>
        <topology evidence="1">Multi-pass membrane protein</topology>
    </subcellularLocation>
</comment>
<dbReference type="PANTHER" id="PTHR30250">
    <property type="entry name" value="PST FAMILY PREDICTED COLANIC ACID TRANSPORTER"/>
    <property type="match status" value="1"/>
</dbReference>